<dbReference type="InterPro" id="IPR027417">
    <property type="entry name" value="P-loop_NTPase"/>
</dbReference>
<feature type="domain" description="ABC transporter" evidence="4">
    <location>
        <begin position="343"/>
        <end position="553"/>
    </location>
</feature>
<dbReference type="NCBIfam" id="NF009945">
    <property type="entry name" value="PRK13409.1"/>
    <property type="match status" value="1"/>
</dbReference>
<feature type="region of interest" description="Disordered" evidence="3">
    <location>
        <begin position="559"/>
        <end position="590"/>
    </location>
</feature>
<evidence type="ECO:0000313" key="7">
    <source>
        <dbReference type="Proteomes" id="UP000278031"/>
    </source>
</evidence>
<evidence type="ECO:0000256" key="1">
    <source>
        <dbReference type="ARBA" id="ARBA00022741"/>
    </source>
</evidence>
<dbReference type="InterPro" id="IPR003593">
    <property type="entry name" value="AAA+_ATPase"/>
</dbReference>
<name>A0A497JIY7_9ARCH</name>
<proteinExistence type="predicted"/>
<feature type="domain" description="4Fe-4S ferredoxin-type" evidence="5">
    <location>
        <begin position="8"/>
        <end position="33"/>
    </location>
</feature>
<dbReference type="InterPro" id="IPR017900">
    <property type="entry name" value="4Fe4S_Fe_S_CS"/>
</dbReference>
<evidence type="ECO:0000313" key="6">
    <source>
        <dbReference type="EMBL" id="RLG70661.1"/>
    </source>
</evidence>
<dbReference type="InterPro" id="IPR003439">
    <property type="entry name" value="ABC_transporter-like_ATP-bd"/>
</dbReference>
<dbReference type="Gene3D" id="3.40.50.300">
    <property type="entry name" value="P-loop containing nucleotide triphosphate hydrolases"/>
    <property type="match status" value="2"/>
</dbReference>
<dbReference type="Proteomes" id="UP000278031">
    <property type="component" value="Unassembled WGS sequence"/>
</dbReference>
<feature type="domain" description="4Fe-4S ferredoxin-type" evidence="5">
    <location>
        <begin position="46"/>
        <end position="75"/>
    </location>
</feature>
<keyword evidence="1" id="KW-0547">Nucleotide-binding</keyword>
<dbReference type="PROSITE" id="PS00211">
    <property type="entry name" value="ABC_TRANSPORTER_1"/>
    <property type="match status" value="1"/>
</dbReference>
<evidence type="ECO:0000259" key="5">
    <source>
        <dbReference type="PROSITE" id="PS51379"/>
    </source>
</evidence>
<dbReference type="InterPro" id="IPR017871">
    <property type="entry name" value="ABC_transporter-like_CS"/>
</dbReference>
<evidence type="ECO:0000256" key="2">
    <source>
        <dbReference type="ARBA" id="ARBA00022840"/>
    </source>
</evidence>
<dbReference type="GO" id="GO:0016491">
    <property type="term" value="F:oxidoreductase activity"/>
    <property type="evidence" value="ECO:0007669"/>
    <property type="project" value="UniProtKB-ARBA"/>
</dbReference>
<dbReference type="Pfam" id="PF00005">
    <property type="entry name" value="ABC_tran"/>
    <property type="match status" value="2"/>
</dbReference>
<dbReference type="InterPro" id="IPR013283">
    <property type="entry name" value="RLI1"/>
</dbReference>
<dbReference type="SMART" id="SM00382">
    <property type="entry name" value="AAA"/>
    <property type="match status" value="2"/>
</dbReference>
<dbReference type="FunFam" id="3.40.50.300:FF:001546">
    <property type="entry name" value="RNase L inhibitor homolog"/>
    <property type="match status" value="1"/>
</dbReference>
<dbReference type="InterPro" id="IPR017896">
    <property type="entry name" value="4Fe4S_Fe-S-bd"/>
</dbReference>
<sequence>MAKEGKKRIAVINYDLCNPKKCGYLCERVCPVNKSGKECIIHENSEKPNISENLCIGCNICVRKCPFSAITIVNLPFEMKQPVHQYGRNMFRLFSLPMPKEKAVVGIIGRNGAGKTTALNILAGIFIPNLGDFEKEPNIERVIEFFKGSELQKYFERLKNRDVRVAYKPQYITQIPKQYKGKVKELLEKISEKNIAEIAEVMEIENILERDISVLSGGELQKVAIAATLAKNADLYFFDEFTAFLDVRERLRAAREIYKLKEGASVMLVEHDLTVLDYLSDYVHVLFGKPHAYGVVSQIKSVRNGINEYLEGFLKNENIRFREYEIKFEIKPPAEESKKKVFIEYPELRKSFEGFELKVEGSTLYKAEVVGILGRNGIGKTTFVKMLANELKPDNCKLEWKLKIAYKPQYLKAEDRIVGELFDEKDIDYEFYESEFRKKLDIFSLEESNLKQLSGGELQKVITAYCLCKDADIYLLDEPSAYLDIEQRLQIAHAINVLAEKKEKCCLVVDHDIMFIDFVANRLLVFEGTPAKEGYASGITSMHKGMNKFLKQIGITFRRDPQSGRPRANKPGSVKDKEQKKKGEFYYTFS</sequence>
<dbReference type="SUPFAM" id="SSF52540">
    <property type="entry name" value="P-loop containing nucleoside triphosphate hydrolases"/>
    <property type="match status" value="2"/>
</dbReference>
<dbReference type="PROSITE" id="PS51379">
    <property type="entry name" value="4FE4S_FER_2"/>
    <property type="match status" value="2"/>
</dbReference>
<dbReference type="PROSITE" id="PS50893">
    <property type="entry name" value="ABC_TRANSPORTER_2"/>
    <property type="match status" value="2"/>
</dbReference>
<dbReference type="PRINTS" id="PR01868">
    <property type="entry name" value="ABCEFAMILY"/>
</dbReference>
<reference evidence="6 7" key="1">
    <citation type="submission" date="2018-06" db="EMBL/GenBank/DDBJ databases">
        <title>Extensive metabolic versatility and redundancy in microbially diverse, dynamic hydrothermal sediments.</title>
        <authorList>
            <person name="Dombrowski N."/>
            <person name="Teske A."/>
            <person name="Baker B.J."/>
        </authorList>
    </citation>
    <scope>NUCLEOTIDE SEQUENCE [LARGE SCALE GENOMIC DNA]</scope>
    <source>
        <strain evidence="6">B51_G17</strain>
    </source>
</reference>
<dbReference type="GO" id="GO:0016887">
    <property type="term" value="F:ATP hydrolysis activity"/>
    <property type="evidence" value="ECO:0007669"/>
    <property type="project" value="InterPro"/>
</dbReference>
<evidence type="ECO:0000256" key="3">
    <source>
        <dbReference type="SAM" id="MobiDB-lite"/>
    </source>
</evidence>
<dbReference type="PANTHER" id="PTHR19248">
    <property type="entry name" value="ATP-BINDING TRANSPORT PROTEIN-RELATED"/>
    <property type="match status" value="1"/>
</dbReference>
<dbReference type="InterPro" id="IPR007209">
    <property type="entry name" value="RNaseL-inhib-like_metal-bd_dom"/>
</dbReference>
<dbReference type="Pfam" id="PF04068">
    <property type="entry name" value="Fer4_RLI"/>
    <property type="match status" value="1"/>
</dbReference>
<comment type="caution">
    <text evidence="6">The sequence shown here is derived from an EMBL/GenBank/DDBJ whole genome shotgun (WGS) entry which is preliminary data.</text>
</comment>
<dbReference type="GO" id="GO:0005524">
    <property type="term" value="F:ATP binding"/>
    <property type="evidence" value="ECO:0007669"/>
    <property type="project" value="UniProtKB-KW"/>
</dbReference>
<organism evidence="6 7">
    <name type="scientific">Candidatus Iainarchaeum sp</name>
    <dbReference type="NCBI Taxonomy" id="3101447"/>
    <lineage>
        <taxon>Archaea</taxon>
        <taxon>Candidatus Iainarchaeota</taxon>
        <taxon>Candidatus Iainarchaeia</taxon>
        <taxon>Candidatus Iainarchaeales</taxon>
        <taxon>Candidatus Iainarchaeaceae</taxon>
        <taxon>Candidatus Iainarchaeum</taxon>
    </lineage>
</organism>
<feature type="domain" description="ABC transporter" evidence="4">
    <location>
        <begin position="70"/>
        <end position="312"/>
    </location>
</feature>
<gene>
    <name evidence="6" type="ORF">DRO04_01435</name>
</gene>
<dbReference type="EMBL" id="QMWP01000041">
    <property type="protein sequence ID" value="RLG70661.1"/>
    <property type="molecule type" value="Genomic_DNA"/>
</dbReference>
<feature type="compositionally biased region" description="Basic and acidic residues" evidence="3">
    <location>
        <begin position="573"/>
        <end position="584"/>
    </location>
</feature>
<protein>
    <submittedName>
        <fullName evidence="6">Ribosome biogenesis/translation initiation ATPase RLI</fullName>
    </submittedName>
</protein>
<dbReference type="SUPFAM" id="SSF54862">
    <property type="entry name" value="4Fe-4S ferredoxins"/>
    <property type="match status" value="1"/>
</dbReference>
<keyword evidence="2" id="KW-0067">ATP-binding</keyword>
<dbReference type="PROSITE" id="PS00198">
    <property type="entry name" value="4FE4S_FER_1"/>
    <property type="match status" value="1"/>
</dbReference>
<dbReference type="Pfam" id="PF00037">
    <property type="entry name" value="Fer4"/>
    <property type="match status" value="1"/>
</dbReference>
<evidence type="ECO:0000259" key="4">
    <source>
        <dbReference type="PROSITE" id="PS50893"/>
    </source>
</evidence>
<accession>A0A497JIY7</accession>
<dbReference type="AlphaFoldDB" id="A0A497JIY7"/>